<dbReference type="EMBL" id="CABIJS010000158">
    <property type="protein sequence ID" value="VUZ45144.1"/>
    <property type="molecule type" value="Genomic_DNA"/>
</dbReference>
<proteinExistence type="predicted"/>
<sequence>LQPEKRAGSKILKKLNSEQLQVAIDETPTCTTRELSNTFNVSHMTIYGEMRILGWESLRGWEVGPTRFVRNQQATACDLLCFTAFL</sequence>
<name>A0A564YF31_HYMDI</name>
<keyword evidence="2" id="KW-1185">Reference proteome</keyword>
<dbReference type="AlphaFoldDB" id="A0A564YF31"/>
<feature type="non-terminal residue" evidence="1">
    <location>
        <position position="1"/>
    </location>
</feature>
<accession>A0A564YF31</accession>
<dbReference type="Gene3D" id="1.10.10.10">
    <property type="entry name" value="Winged helix-like DNA-binding domain superfamily/Winged helix DNA-binding domain"/>
    <property type="match status" value="1"/>
</dbReference>
<protein>
    <submittedName>
        <fullName evidence="1">Uncharacterized protein</fullName>
    </submittedName>
</protein>
<gene>
    <name evidence="1" type="ORF">WMSIL1_LOCUS5204</name>
</gene>
<organism evidence="1 2">
    <name type="scientific">Hymenolepis diminuta</name>
    <name type="common">Rat tapeworm</name>
    <dbReference type="NCBI Taxonomy" id="6216"/>
    <lineage>
        <taxon>Eukaryota</taxon>
        <taxon>Metazoa</taxon>
        <taxon>Spiralia</taxon>
        <taxon>Lophotrochozoa</taxon>
        <taxon>Platyhelminthes</taxon>
        <taxon>Cestoda</taxon>
        <taxon>Eucestoda</taxon>
        <taxon>Cyclophyllidea</taxon>
        <taxon>Hymenolepididae</taxon>
        <taxon>Hymenolepis</taxon>
    </lineage>
</organism>
<evidence type="ECO:0000313" key="1">
    <source>
        <dbReference type="EMBL" id="VUZ45144.1"/>
    </source>
</evidence>
<evidence type="ECO:0000313" key="2">
    <source>
        <dbReference type="Proteomes" id="UP000321570"/>
    </source>
</evidence>
<reference evidence="1 2" key="1">
    <citation type="submission" date="2019-07" db="EMBL/GenBank/DDBJ databases">
        <authorList>
            <person name="Jastrzebski P J."/>
            <person name="Paukszto L."/>
            <person name="Jastrzebski P J."/>
        </authorList>
    </citation>
    <scope>NUCLEOTIDE SEQUENCE [LARGE SCALE GENOMIC DNA]</scope>
    <source>
        <strain evidence="1 2">WMS-il1</strain>
    </source>
</reference>
<dbReference type="Proteomes" id="UP000321570">
    <property type="component" value="Unassembled WGS sequence"/>
</dbReference>
<dbReference type="InterPro" id="IPR036388">
    <property type="entry name" value="WH-like_DNA-bd_sf"/>
</dbReference>